<comment type="caution">
    <text evidence="2">The sequence shown here is derived from an EMBL/GenBank/DDBJ whole genome shotgun (WGS) entry which is preliminary data.</text>
</comment>
<feature type="chain" id="PRO_5044773549" evidence="1">
    <location>
        <begin position="23"/>
        <end position="91"/>
    </location>
</feature>
<organism evidence="2 3">
    <name type="scientific">Gnathostoma spinigerum</name>
    <dbReference type="NCBI Taxonomy" id="75299"/>
    <lineage>
        <taxon>Eukaryota</taxon>
        <taxon>Metazoa</taxon>
        <taxon>Ecdysozoa</taxon>
        <taxon>Nematoda</taxon>
        <taxon>Chromadorea</taxon>
        <taxon>Rhabditida</taxon>
        <taxon>Spirurina</taxon>
        <taxon>Gnathostomatomorpha</taxon>
        <taxon>Gnathostomatoidea</taxon>
        <taxon>Gnathostomatidae</taxon>
        <taxon>Gnathostoma</taxon>
    </lineage>
</organism>
<feature type="signal peptide" evidence="1">
    <location>
        <begin position="1"/>
        <end position="22"/>
    </location>
</feature>
<evidence type="ECO:0000313" key="2">
    <source>
        <dbReference type="EMBL" id="MFH4976623.1"/>
    </source>
</evidence>
<dbReference type="AlphaFoldDB" id="A0ABD6E9D9"/>
<dbReference type="EMBL" id="JBGFUD010001683">
    <property type="protein sequence ID" value="MFH4976623.1"/>
    <property type="molecule type" value="Genomic_DNA"/>
</dbReference>
<name>A0ABD6E9D9_9BILA</name>
<proteinExistence type="predicted"/>
<reference evidence="2 3" key="1">
    <citation type="submission" date="2024-08" db="EMBL/GenBank/DDBJ databases">
        <title>Gnathostoma spinigerum genome.</title>
        <authorList>
            <person name="Gonzalez-Bertolin B."/>
            <person name="Monzon S."/>
            <person name="Zaballos A."/>
            <person name="Jimenez P."/>
            <person name="Dekumyoy P."/>
            <person name="Varona S."/>
            <person name="Cuesta I."/>
            <person name="Sumanam S."/>
            <person name="Adisakwattana P."/>
            <person name="Gasser R.B."/>
            <person name="Hernandez-Gonzalez A."/>
            <person name="Young N.D."/>
            <person name="Perteguer M.J."/>
        </authorList>
    </citation>
    <scope>NUCLEOTIDE SEQUENCE [LARGE SCALE GENOMIC DNA]</scope>
    <source>
        <strain evidence="2">AL3</strain>
        <tissue evidence="2">Liver</tissue>
    </source>
</reference>
<sequence length="91" mass="10415">MSQMSVTIHFLLILSATIVIECSLFRPPESPYPSPENAVGRTNRLFPAQREFQLPDVLTAIRYAIRLRVFFPYPGIKLPEGQFQNATKHIK</sequence>
<dbReference type="Proteomes" id="UP001608902">
    <property type="component" value="Unassembled WGS sequence"/>
</dbReference>
<evidence type="ECO:0000313" key="3">
    <source>
        <dbReference type="Proteomes" id="UP001608902"/>
    </source>
</evidence>
<gene>
    <name evidence="2" type="ORF">AB6A40_003332</name>
</gene>
<accession>A0ABD6E9D9</accession>
<protein>
    <submittedName>
        <fullName evidence="2">Uncharacterized protein</fullName>
    </submittedName>
</protein>
<evidence type="ECO:0000256" key="1">
    <source>
        <dbReference type="SAM" id="SignalP"/>
    </source>
</evidence>
<keyword evidence="1" id="KW-0732">Signal</keyword>
<keyword evidence="3" id="KW-1185">Reference proteome</keyword>
<feature type="non-terminal residue" evidence="2">
    <location>
        <position position="91"/>
    </location>
</feature>